<accession>A0A645A4H6</accession>
<dbReference type="SUPFAM" id="SSF52540">
    <property type="entry name" value="P-loop containing nucleoside triphosphate hydrolases"/>
    <property type="match status" value="1"/>
</dbReference>
<dbReference type="Pfam" id="PF13238">
    <property type="entry name" value="AAA_18"/>
    <property type="match status" value="1"/>
</dbReference>
<gene>
    <name evidence="1" type="primary">coaE_30</name>
    <name evidence="1" type="ORF">SDC9_92435</name>
</gene>
<dbReference type="GO" id="GO:0004140">
    <property type="term" value="F:dephospho-CoA kinase activity"/>
    <property type="evidence" value="ECO:0007669"/>
    <property type="project" value="UniProtKB-EC"/>
</dbReference>
<proteinExistence type="predicted"/>
<dbReference type="Gene3D" id="3.40.50.300">
    <property type="entry name" value="P-loop containing nucleotide triphosphate hydrolases"/>
    <property type="match status" value="1"/>
</dbReference>
<keyword evidence="1" id="KW-0418">Kinase</keyword>
<dbReference type="AlphaFoldDB" id="A0A645A4H6"/>
<keyword evidence="1" id="KW-0808">Transferase</keyword>
<dbReference type="PANTHER" id="PTHR41930">
    <property type="entry name" value="UPF0200 PROTEIN MJ1399"/>
    <property type="match status" value="1"/>
</dbReference>
<sequence>MIIIGITGTLGAGKGTVVDYLVKNKNFKHFSARGLLIEEIEKRGLENNRDSMVLVANELREKFGPGYIAEEFFRRASESSDNAVIESLRTIGEIEILRKKGNFTLLAVDADPKIRYERISSRGSSTDNVSFEKFLADEQREMESKDPNKQNLGECIKKADLVIDNNRSMEELNEKIEKILQIITNK</sequence>
<dbReference type="PANTHER" id="PTHR41930:SF1">
    <property type="entry name" value="DEPHOSPHO-COA KINASE"/>
    <property type="match status" value="1"/>
</dbReference>
<protein>
    <submittedName>
        <fullName evidence="1">Dephospho-CoA kinase</fullName>
        <ecNumber evidence="1">2.7.1.24</ecNumber>
    </submittedName>
</protein>
<organism evidence="1">
    <name type="scientific">bioreactor metagenome</name>
    <dbReference type="NCBI Taxonomy" id="1076179"/>
    <lineage>
        <taxon>unclassified sequences</taxon>
        <taxon>metagenomes</taxon>
        <taxon>ecological metagenomes</taxon>
    </lineage>
</organism>
<reference evidence="1" key="1">
    <citation type="submission" date="2019-08" db="EMBL/GenBank/DDBJ databases">
        <authorList>
            <person name="Kucharzyk K."/>
            <person name="Murdoch R.W."/>
            <person name="Higgins S."/>
            <person name="Loffler F."/>
        </authorList>
    </citation>
    <scope>NUCLEOTIDE SEQUENCE</scope>
</reference>
<dbReference type="InterPro" id="IPR027417">
    <property type="entry name" value="P-loop_NTPase"/>
</dbReference>
<name>A0A645A4H6_9ZZZZ</name>
<comment type="caution">
    <text evidence="1">The sequence shown here is derived from an EMBL/GenBank/DDBJ whole genome shotgun (WGS) entry which is preliminary data.</text>
</comment>
<evidence type="ECO:0000313" key="1">
    <source>
        <dbReference type="EMBL" id="MPM45743.1"/>
    </source>
</evidence>
<dbReference type="EC" id="2.7.1.24" evidence="1"/>
<dbReference type="EMBL" id="VSSQ01011001">
    <property type="protein sequence ID" value="MPM45743.1"/>
    <property type="molecule type" value="Genomic_DNA"/>
</dbReference>